<dbReference type="EMBL" id="BK015347">
    <property type="protein sequence ID" value="DAE02536.1"/>
    <property type="molecule type" value="Genomic_DNA"/>
</dbReference>
<name>A0A8S5P799_9CAUD</name>
<sequence>MEKIMENSSDLHVVARKVYAKPSDAYAYSDSDYKTKISADELYDAFVKGMIVIDAGVEYKPISVKVASKVATVSYVKAGSTNPEIATVKSE</sequence>
<evidence type="ECO:0000313" key="1">
    <source>
        <dbReference type="EMBL" id="DAE02536.1"/>
    </source>
</evidence>
<organism evidence="1">
    <name type="scientific">Siphoviridae sp. ctmYS12</name>
    <dbReference type="NCBI Taxonomy" id="2825652"/>
    <lineage>
        <taxon>Viruses</taxon>
        <taxon>Duplodnaviria</taxon>
        <taxon>Heunggongvirae</taxon>
        <taxon>Uroviricota</taxon>
        <taxon>Caudoviricetes</taxon>
    </lineage>
</organism>
<accession>A0A8S5P799</accession>
<proteinExistence type="predicted"/>
<reference evidence="1" key="1">
    <citation type="journal article" date="2021" name="Proc. Natl. Acad. Sci. U.S.A.">
        <title>A Catalog of Tens of Thousands of Viruses from Human Metagenomes Reveals Hidden Associations with Chronic Diseases.</title>
        <authorList>
            <person name="Tisza M.J."/>
            <person name="Buck C.B."/>
        </authorList>
    </citation>
    <scope>NUCLEOTIDE SEQUENCE</scope>
    <source>
        <strain evidence="1">CtmYS12</strain>
    </source>
</reference>
<protein>
    <submittedName>
        <fullName evidence="1">Uncharacterized protein</fullName>
    </submittedName>
</protein>